<gene>
    <name evidence="3" type="ORF">DCAR_0414941</name>
</gene>
<reference evidence="3" key="1">
    <citation type="journal article" date="2016" name="Nat. Genet.">
        <title>A high-quality carrot genome assembly provides new insights into carotenoid accumulation and asterid genome evolution.</title>
        <authorList>
            <person name="Iorizzo M."/>
            <person name="Ellison S."/>
            <person name="Senalik D."/>
            <person name="Zeng P."/>
            <person name="Satapoomin P."/>
            <person name="Huang J."/>
            <person name="Bowman M."/>
            <person name="Iovene M."/>
            <person name="Sanseverino W."/>
            <person name="Cavagnaro P."/>
            <person name="Yildiz M."/>
            <person name="Macko-Podgorni A."/>
            <person name="Moranska E."/>
            <person name="Grzebelus E."/>
            <person name="Grzebelus D."/>
            <person name="Ashrafi H."/>
            <person name="Zheng Z."/>
            <person name="Cheng S."/>
            <person name="Spooner D."/>
            <person name="Van Deynze A."/>
            <person name="Simon P."/>
        </authorList>
    </citation>
    <scope>NUCLEOTIDE SEQUENCE</scope>
    <source>
        <tissue evidence="3">Leaf</tissue>
    </source>
</reference>
<dbReference type="GO" id="GO:0009793">
    <property type="term" value="P:embryo development ending in seed dormancy"/>
    <property type="evidence" value="ECO:0007669"/>
    <property type="project" value="InterPro"/>
</dbReference>
<accession>A0A165A3Z5</accession>
<comment type="similarity">
    <text evidence="1">Belongs to the LEA type 1 family.</text>
</comment>
<evidence type="ECO:0000313" key="3">
    <source>
        <dbReference type="EMBL" id="WOG95616.1"/>
    </source>
</evidence>
<dbReference type="PANTHER" id="PTHR33493">
    <property type="entry name" value="LATE EMBRYOGENESIS ABUNDANT PROTEIN 6-RELATED"/>
    <property type="match status" value="1"/>
</dbReference>
<dbReference type="PANTHER" id="PTHR33493:SF3">
    <property type="entry name" value="LATE EMBRYOGENESIS ABUNDANT PROTEIN, LEA_1 SUBGROUP"/>
    <property type="match status" value="1"/>
</dbReference>
<name>A0A165A3Z5_DAUCS</name>
<feature type="compositionally biased region" description="Basic and acidic residues" evidence="2">
    <location>
        <begin position="52"/>
        <end position="61"/>
    </location>
</feature>
<protein>
    <submittedName>
        <fullName evidence="3">Uncharacterized protein</fullName>
    </submittedName>
</protein>
<dbReference type="Gramene" id="KZM96875">
    <property type="protein sequence ID" value="KZM96875"/>
    <property type="gene ID" value="DCAR_015763"/>
</dbReference>
<evidence type="ECO:0000313" key="4">
    <source>
        <dbReference type="Proteomes" id="UP000077755"/>
    </source>
</evidence>
<evidence type="ECO:0000256" key="2">
    <source>
        <dbReference type="SAM" id="MobiDB-lite"/>
    </source>
</evidence>
<proteinExistence type="inferred from homology"/>
<feature type="region of interest" description="Disordered" evidence="2">
    <location>
        <begin position="52"/>
        <end position="82"/>
    </location>
</feature>
<sequence>MQAIKGKLLSLKESRSRKFETKEEEKAEKEKMKDRTEVAHEVHLAREAEAEMDHHVKKAAEKAAQFEQKHPSSNIEDQFRSS</sequence>
<dbReference type="Proteomes" id="UP000077755">
    <property type="component" value="Chromosome 4"/>
</dbReference>
<feature type="compositionally biased region" description="Basic and acidic residues" evidence="2">
    <location>
        <begin position="10"/>
        <end position="36"/>
    </location>
</feature>
<dbReference type="OMA" id="IAHEVRM"/>
<keyword evidence="4" id="KW-1185">Reference proteome</keyword>
<dbReference type="Pfam" id="PF03760">
    <property type="entry name" value="LEA_1"/>
    <property type="match status" value="1"/>
</dbReference>
<dbReference type="EMBL" id="CP093346">
    <property type="protein sequence ID" value="WOG95616.1"/>
    <property type="molecule type" value="Genomic_DNA"/>
</dbReference>
<organism evidence="3 4">
    <name type="scientific">Daucus carota subsp. sativus</name>
    <name type="common">Carrot</name>
    <dbReference type="NCBI Taxonomy" id="79200"/>
    <lineage>
        <taxon>Eukaryota</taxon>
        <taxon>Viridiplantae</taxon>
        <taxon>Streptophyta</taxon>
        <taxon>Embryophyta</taxon>
        <taxon>Tracheophyta</taxon>
        <taxon>Spermatophyta</taxon>
        <taxon>Magnoliopsida</taxon>
        <taxon>eudicotyledons</taxon>
        <taxon>Gunneridae</taxon>
        <taxon>Pentapetalae</taxon>
        <taxon>asterids</taxon>
        <taxon>campanulids</taxon>
        <taxon>Apiales</taxon>
        <taxon>Apiaceae</taxon>
        <taxon>Apioideae</taxon>
        <taxon>Scandiceae</taxon>
        <taxon>Daucinae</taxon>
        <taxon>Daucus</taxon>
        <taxon>Daucus sect. Daucus</taxon>
    </lineage>
</organism>
<dbReference type="AlphaFoldDB" id="A0A165A3Z5"/>
<dbReference type="InterPro" id="IPR005513">
    <property type="entry name" value="LEA_1"/>
</dbReference>
<evidence type="ECO:0000256" key="1">
    <source>
        <dbReference type="ARBA" id="ARBA00010975"/>
    </source>
</evidence>
<reference evidence="3" key="2">
    <citation type="submission" date="2022-03" db="EMBL/GenBank/DDBJ databases">
        <title>Draft title - Genomic analysis of global carrot germplasm unveils the trajectory of domestication and the origin of high carotenoid orange carrot.</title>
        <authorList>
            <person name="Iorizzo M."/>
            <person name="Ellison S."/>
            <person name="Senalik D."/>
            <person name="Macko-Podgorni A."/>
            <person name="Grzebelus D."/>
            <person name="Bostan H."/>
            <person name="Rolling W."/>
            <person name="Curaba J."/>
            <person name="Simon P."/>
        </authorList>
    </citation>
    <scope>NUCLEOTIDE SEQUENCE</scope>
    <source>
        <tissue evidence="3">Leaf</tissue>
    </source>
</reference>
<feature type="region of interest" description="Disordered" evidence="2">
    <location>
        <begin position="1"/>
        <end position="36"/>
    </location>
</feature>